<evidence type="ECO:0000256" key="3">
    <source>
        <dbReference type="ARBA" id="ARBA00022722"/>
    </source>
</evidence>
<sequence>MDKVEIEILLDFIIENIELVEKRFKKIKDVDDFLNEEDLTILDAISMRLQATKEALKNINKKDSDFLLQVADKEYWSKIIKTREIISHHYINLDAEIVYIICNEKLNELKENIIKLKNSFRR</sequence>
<protein>
    <submittedName>
        <fullName evidence="6">DUF86 domain-containing protein</fullName>
    </submittedName>
</protein>
<dbReference type="PANTHER" id="PTHR34139:SF1">
    <property type="entry name" value="RNASE MJ1380-RELATED"/>
    <property type="match status" value="1"/>
</dbReference>
<dbReference type="Proteomes" id="UP000306825">
    <property type="component" value="Chromosome"/>
</dbReference>
<dbReference type="RefSeq" id="WP_138323208.1">
    <property type="nucleotide sequence ID" value="NZ_CP040463.1"/>
</dbReference>
<accession>A0ABX5VAM3</accession>
<dbReference type="PANTHER" id="PTHR34139">
    <property type="entry name" value="UPF0331 PROTEIN MJ0127"/>
    <property type="match status" value="1"/>
</dbReference>
<keyword evidence="3" id="KW-0540">Nuclease</keyword>
<dbReference type="InterPro" id="IPR051813">
    <property type="entry name" value="HepT_RNase_toxin"/>
</dbReference>
<evidence type="ECO:0000256" key="1">
    <source>
        <dbReference type="ARBA" id="ARBA00022553"/>
    </source>
</evidence>
<evidence type="ECO:0000256" key="4">
    <source>
        <dbReference type="ARBA" id="ARBA00022741"/>
    </source>
</evidence>
<evidence type="ECO:0000313" key="6">
    <source>
        <dbReference type="EMBL" id="QCT94417.1"/>
    </source>
</evidence>
<gene>
    <name evidence="6" type="ORF">FE773_04265</name>
</gene>
<proteinExistence type="predicted"/>
<keyword evidence="7" id="KW-1185">Reference proteome</keyword>
<dbReference type="EMBL" id="CP040463">
    <property type="protein sequence ID" value="QCT94417.1"/>
    <property type="molecule type" value="Genomic_DNA"/>
</dbReference>
<keyword evidence="2" id="KW-1277">Toxin-antitoxin system</keyword>
<organism evidence="6 7">
    <name type="scientific">Caminibacter mediatlanticus TB-2</name>
    <dbReference type="NCBI Taxonomy" id="391592"/>
    <lineage>
        <taxon>Bacteria</taxon>
        <taxon>Pseudomonadati</taxon>
        <taxon>Campylobacterota</taxon>
        <taxon>Epsilonproteobacteria</taxon>
        <taxon>Nautiliales</taxon>
        <taxon>Nautiliaceae</taxon>
        <taxon>Caminibacter</taxon>
    </lineage>
</organism>
<evidence type="ECO:0000313" key="7">
    <source>
        <dbReference type="Proteomes" id="UP000306825"/>
    </source>
</evidence>
<reference evidence="6 7" key="1">
    <citation type="submission" date="2019-05" db="EMBL/GenBank/DDBJ databases">
        <title>A comparative analysis of the Nautiliaceae.</title>
        <authorList>
            <person name="Grosche A."/>
            <person name="Smedile F."/>
            <person name="Vetriani C."/>
        </authorList>
    </citation>
    <scope>NUCLEOTIDE SEQUENCE [LARGE SCALE GENOMIC DNA]</scope>
    <source>
        <strain evidence="6 7">TB-2</strain>
    </source>
</reference>
<dbReference type="Pfam" id="PF01934">
    <property type="entry name" value="HepT-like"/>
    <property type="match status" value="1"/>
</dbReference>
<name>A0ABX5VAM3_9BACT</name>
<keyword evidence="4" id="KW-0547">Nucleotide-binding</keyword>
<evidence type="ECO:0000256" key="2">
    <source>
        <dbReference type="ARBA" id="ARBA00022649"/>
    </source>
</evidence>
<dbReference type="InterPro" id="IPR008201">
    <property type="entry name" value="HepT-like"/>
</dbReference>
<keyword evidence="1" id="KW-0597">Phosphoprotein</keyword>
<keyword evidence="5" id="KW-0378">Hydrolase</keyword>
<evidence type="ECO:0000256" key="5">
    <source>
        <dbReference type="ARBA" id="ARBA00022801"/>
    </source>
</evidence>